<gene>
    <name evidence="4" type="ORF">HKT18_10020</name>
</gene>
<dbReference type="RefSeq" id="WP_171222720.1">
    <property type="nucleotide sequence ID" value="NZ_CP121446.1"/>
</dbReference>
<comment type="caution">
    <text evidence="4">The sequence shown here is derived from an EMBL/GenBank/DDBJ whole genome shotgun (WGS) entry which is preliminary data.</text>
</comment>
<proteinExistence type="predicted"/>
<dbReference type="Gene3D" id="3.40.50.300">
    <property type="entry name" value="P-loop containing nucleotide triphosphate hydrolases"/>
    <property type="match status" value="1"/>
</dbReference>
<accession>A0A7Y3R9V1</accession>
<dbReference type="AlphaFoldDB" id="A0A7Y3R9V1"/>
<keyword evidence="2" id="KW-0325">Glycoprotein</keyword>
<dbReference type="PANTHER" id="PTHR10605">
    <property type="entry name" value="HEPARAN SULFATE SULFOTRANSFERASE"/>
    <property type="match status" value="1"/>
</dbReference>
<feature type="domain" description="Sulfotransferase" evidence="3">
    <location>
        <begin position="2"/>
        <end position="184"/>
    </location>
</feature>
<dbReference type="GO" id="GO:0008146">
    <property type="term" value="F:sulfotransferase activity"/>
    <property type="evidence" value="ECO:0007669"/>
    <property type="project" value="InterPro"/>
</dbReference>
<dbReference type="Proteomes" id="UP000536509">
    <property type="component" value="Unassembled WGS sequence"/>
</dbReference>
<keyword evidence="1" id="KW-0808">Transferase</keyword>
<name>A0A7Y3R9V1_9FLAO</name>
<sequence>MEKVFVIGGMKCGTSSLYQMFKNNPEVCLSKFKETSFFTKRIAKGIDWYKNQFEPLETTKFLMDVSPSYSKTHLFPDCAQKIYDYDANAKIIYLVRDPLERIVSNIYHDLLRGRLTTKQIKSTLQNDDNYIKTSNYGLQIAPYIELFGEKNVLVLQFEDLKTNLPAFNTKIANFLGIDFSVDNVAAQNVSENRYLIKYFDAVHSRFGNGIISKIYFLFWRLVNIKVSKPELSQEELRFIFQELEKDTATFIQKFGVNEKAWKFWSVVKNQQ</sequence>
<evidence type="ECO:0000313" key="5">
    <source>
        <dbReference type="Proteomes" id="UP000536509"/>
    </source>
</evidence>
<keyword evidence="5" id="KW-1185">Reference proteome</keyword>
<evidence type="ECO:0000256" key="2">
    <source>
        <dbReference type="ARBA" id="ARBA00023180"/>
    </source>
</evidence>
<evidence type="ECO:0000313" key="4">
    <source>
        <dbReference type="EMBL" id="NNT72552.1"/>
    </source>
</evidence>
<reference evidence="4 5" key="1">
    <citation type="submission" date="2020-05" db="EMBL/GenBank/DDBJ databases">
        <title>Draft genome of Flavobacterium sp. IMCC34852.</title>
        <authorList>
            <person name="Song J."/>
            <person name="Cho J.-C."/>
        </authorList>
    </citation>
    <scope>NUCLEOTIDE SEQUENCE [LARGE SCALE GENOMIC DNA]</scope>
    <source>
        <strain evidence="4 5">IMCC34852</strain>
    </source>
</reference>
<dbReference type="SUPFAM" id="SSF52540">
    <property type="entry name" value="P-loop containing nucleoside triphosphate hydrolases"/>
    <property type="match status" value="1"/>
</dbReference>
<organism evidence="4 5">
    <name type="scientific">Flavobacterium rivulicola</name>
    <dbReference type="NCBI Taxonomy" id="2732161"/>
    <lineage>
        <taxon>Bacteria</taxon>
        <taxon>Pseudomonadati</taxon>
        <taxon>Bacteroidota</taxon>
        <taxon>Flavobacteriia</taxon>
        <taxon>Flavobacteriales</taxon>
        <taxon>Flavobacteriaceae</taxon>
        <taxon>Flavobacterium</taxon>
    </lineage>
</organism>
<dbReference type="InterPro" id="IPR000863">
    <property type="entry name" value="Sulfotransferase_dom"/>
</dbReference>
<evidence type="ECO:0000256" key="1">
    <source>
        <dbReference type="ARBA" id="ARBA00022679"/>
    </source>
</evidence>
<evidence type="ECO:0000259" key="3">
    <source>
        <dbReference type="Pfam" id="PF00685"/>
    </source>
</evidence>
<dbReference type="PANTHER" id="PTHR10605:SF56">
    <property type="entry name" value="BIFUNCTIONAL HEPARAN SULFATE N-DEACETYLASE_N-SULFOTRANSFERASE"/>
    <property type="match status" value="1"/>
</dbReference>
<dbReference type="InterPro" id="IPR027417">
    <property type="entry name" value="P-loop_NTPase"/>
</dbReference>
<dbReference type="Pfam" id="PF00685">
    <property type="entry name" value="Sulfotransfer_1"/>
    <property type="match status" value="1"/>
</dbReference>
<dbReference type="EMBL" id="JABEVX010000006">
    <property type="protein sequence ID" value="NNT72552.1"/>
    <property type="molecule type" value="Genomic_DNA"/>
</dbReference>
<protein>
    <recommendedName>
        <fullName evidence="3">Sulfotransferase domain-containing protein</fullName>
    </recommendedName>
</protein>
<dbReference type="InterPro" id="IPR037359">
    <property type="entry name" value="NST/OST"/>
</dbReference>